<dbReference type="PaxDb" id="8022-A0A060WF50"/>
<dbReference type="EMBL" id="FR904452">
    <property type="protein sequence ID" value="CDQ63859.1"/>
    <property type="molecule type" value="Genomic_DNA"/>
</dbReference>
<dbReference type="PANTHER" id="PTHR23075:SF0">
    <property type="entry name" value="ATPASE FAMILY AAA DOMAIN-CONTAINING PROTEIN 3"/>
    <property type="match status" value="1"/>
</dbReference>
<evidence type="ECO:0000256" key="1">
    <source>
        <dbReference type="ARBA" id="ARBA00004273"/>
    </source>
</evidence>
<dbReference type="PANTHER" id="PTHR23075">
    <property type="entry name" value="PUTATIVE ATP-ASE"/>
    <property type="match status" value="1"/>
</dbReference>
<dbReference type="GO" id="GO:0005524">
    <property type="term" value="F:ATP binding"/>
    <property type="evidence" value="ECO:0007669"/>
    <property type="project" value="UniProtKB-KW"/>
</dbReference>
<feature type="domain" description="ATPase family AAA" evidence="9">
    <location>
        <begin position="1"/>
        <end position="42"/>
    </location>
</feature>
<evidence type="ECO:0000256" key="6">
    <source>
        <dbReference type="ARBA" id="ARBA00023054"/>
    </source>
</evidence>
<dbReference type="GO" id="GO:0008270">
    <property type="term" value="F:zinc ion binding"/>
    <property type="evidence" value="ECO:0007669"/>
    <property type="project" value="TreeGrafter"/>
</dbReference>
<dbReference type="GO" id="GO:0005743">
    <property type="term" value="C:mitochondrial inner membrane"/>
    <property type="evidence" value="ECO:0007669"/>
    <property type="project" value="UniProtKB-SubCell"/>
</dbReference>
<sequence>MQLRHKNELLRVEAESKARACVERENADLIREQIHFKAAEHRLYGETDLVYYITDHTERYYIGYLTVFVYFRTAGAMFGEGFQAFVSDWDKVTATVTGLTLLAVGVYSARNATAVAGRYIEAQLGKLSLISKCLTSKPQDALEGVVLSPNLEECVCDIAVATRNTRQNRGLYRNILMYGPPGTGKTLRS</sequence>
<evidence type="ECO:0000256" key="3">
    <source>
        <dbReference type="ARBA" id="ARBA00022741"/>
    </source>
</evidence>
<protein>
    <recommendedName>
        <fullName evidence="9">ATPase family AAA domain-containing protein</fullName>
    </recommendedName>
</protein>
<dbReference type="Pfam" id="PF12037">
    <property type="entry name" value="ATAD3_N"/>
    <property type="match status" value="2"/>
</dbReference>
<name>A0A060WF50_ONCMY</name>
<dbReference type="Gene3D" id="3.40.50.300">
    <property type="entry name" value="P-loop containing nucleotide triphosphate hydrolases"/>
    <property type="match status" value="1"/>
</dbReference>
<dbReference type="InterPro" id="IPR021911">
    <property type="entry name" value="ATAD3_N"/>
</dbReference>
<comment type="subcellular location">
    <subcellularLocation>
        <location evidence="1">Mitochondrion inner membrane</location>
    </subcellularLocation>
</comment>
<comment type="similarity">
    <text evidence="2">Belongs to the AAA ATPase family.</text>
</comment>
<evidence type="ECO:0000256" key="4">
    <source>
        <dbReference type="ARBA" id="ARBA00022792"/>
    </source>
</evidence>
<evidence type="ECO:0000256" key="8">
    <source>
        <dbReference type="ARBA" id="ARBA00023136"/>
    </source>
</evidence>
<feature type="domain" description="ATPase family AAA" evidence="9">
    <location>
        <begin position="70"/>
        <end position="130"/>
    </location>
</feature>
<reference evidence="10 11" key="1">
    <citation type="journal article" date="2014" name="Nat. Commun.">
        <title>The rainbow trout genome provides novel insights into evolution after whole-genome duplication in vertebrates.</title>
        <authorList>
            <person name="Berthelot C."/>
            <person name="Brunet F."/>
            <person name="Chalopin D."/>
            <person name="Juanchich A."/>
            <person name="Bernard M."/>
            <person name="Noel B."/>
            <person name="Bento P."/>
            <person name="Da Silva C."/>
            <person name="Labadie K."/>
            <person name="Alberti A."/>
            <person name="Aury J.M."/>
            <person name="Louis A."/>
            <person name="Dehais P."/>
            <person name="Bardou P."/>
            <person name="Montfort J."/>
            <person name="Klopp C."/>
            <person name="Cabau C."/>
            <person name="Gaspin C."/>
            <person name="Thorgaard G.H."/>
            <person name="Boussaha M."/>
            <person name="Quillet E."/>
            <person name="Guyomard R."/>
            <person name="Galiana D."/>
            <person name="Bobe J."/>
            <person name="Volff J.N."/>
            <person name="Genet C."/>
            <person name="Wincker P."/>
            <person name="Jaillon O."/>
            <person name="Roest Crollius H."/>
            <person name="Guiguen Y."/>
        </authorList>
    </citation>
    <scope>NUCLEOTIDE SEQUENCE [LARGE SCALE GENOMIC DNA]</scope>
</reference>
<keyword evidence="5" id="KW-0067">ATP-binding</keyword>
<evidence type="ECO:0000313" key="10">
    <source>
        <dbReference type="EMBL" id="CDQ63859.1"/>
    </source>
</evidence>
<accession>A0A060WF50</accession>
<dbReference type="Proteomes" id="UP000193380">
    <property type="component" value="Chromosome 7"/>
</dbReference>
<gene>
    <name evidence="10" type="ORF">GSONMT00069970001</name>
</gene>
<keyword evidence="3" id="KW-0547">Nucleotide-binding</keyword>
<keyword evidence="6" id="KW-0175">Coiled coil</keyword>
<proteinExistence type="inferred from homology"/>
<dbReference type="STRING" id="8022.A0A060WF50"/>
<dbReference type="SUPFAM" id="SSF52540">
    <property type="entry name" value="P-loop containing nucleoside triphosphate hydrolases"/>
    <property type="match status" value="1"/>
</dbReference>
<keyword evidence="4" id="KW-0999">Mitochondrion inner membrane</keyword>
<evidence type="ECO:0000313" key="11">
    <source>
        <dbReference type="Proteomes" id="UP000193380"/>
    </source>
</evidence>
<dbReference type="AlphaFoldDB" id="A0A060WF50"/>
<organism evidence="10 11">
    <name type="scientific">Oncorhynchus mykiss</name>
    <name type="common">Rainbow trout</name>
    <name type="synonym">Salmo gairdneri</name>
    <dbReference type="NCBI Taxonomy" id="8022"/>
    <lineage>
        <taxon>Eukaryota</taxon>
        <taxon>Metazoa</taxon>
        <taxon>Chordata</taxon>
        <taxon>Craniata</taxon>
        <taxon>Vertebrata</taxon>
        <taxon>Euteleostomi</taxon>
        <taxon>Actinopterygii</taxon>
        <taxon>Neopterygii</taxon>
        <taxon>Teleostei</taxon>
        <taxon>Protacanthopterygii</taxon>
        <taxon>Salmoniformes</taxon>
        <taxon>Salmonidae</taxon>
        <taxon>Salmoninae</taxon>
        <taxon>Oncorhynchus</taxon>
    </lineage>
</organism>
<evidence type="ECO:0000256" key="5">
    <source>
        <dbReference type="ARBA" id="ARBA00022840"/>
    </source>
</evidence>
<evidence type="ECO:0000256" key="7">
    <source>
        <dbReference type="ARBA" id="ARBA00023128"/>
    </source>
</evidence>
<dbReference type="InterPro" id="IPR027417">
    <property type="entry name" value="P-loop_NTPase"/>
</dbReference>
<keyword evidence="8" id="KW-0472">Membrane</keyword>
<keyword evidence="7" id="KW-0496">Mitochondrion</keyword>
<dbReference type="GO" id="GO:0007005">
    <property type="term" value="P:mitochondrion organization"/>
    <property type="evidence" value="ECO:0007669"/>
    <property type="project" value="TreeGrafter"/>
</dbReference>
<evidence type="ECO:0000256" key="2">
    <source>
        <dbReference type="ARBA" id="ARBA00006914"/>
    </source>
</evidence>
<evidence type="ECO:0000259" key="9">
    <source>
        <dbReference type="Pfam" id="PF12037"/>
    </source>
</evidence>